<organism evidence="3 5">
    <name type="scientific">Anoxybacteroides rupiense</name>
    <dbReference type="NCBI Taxonomy" id="311460"/>
    <lineage>
        <taxon>Bacteria</taxon>
        <taxon>Bacillati</taxon>
        <taxon>Bacillota</taxon>
        <taxon>Bacilli</taxon>
        <taxon>Bacillales</taxon>
        <taxon>Anoxybacillaceae</taxon>
        <taxon>Anoxybacteroides</taxon>
    </lineage>
</organism>
<protein>
    <submittedName>
        <fullName evidence="3">Uncharacterized protein</fullName>
    </submittedName>
</protein>
<sequence length="50" mass="6010">MEDKKKNNEWNLYDDEEVAQEISEQIMSAYHSDGIEQEQPHYQPQREIGE</sequence>
<dbReference type="EMBL" id="JAQOTG010000001">
    <property type="protein sequence ID" value="MDE8562942.1"/>
    <property type="molecule type" value="Genomic_DNA"/>
</dbReference>
<dbReference type="RefSeq" id="WP_183186514.1">
    <property type="nucleotide sequence ID" value="NZ_JACIDF010000003.1"/>
</dbReference>
<proteinExistence type="predicted"/>
<keyword evidence="4" id="KW-1185">Reference proteome</keyword>
<dbReference type="Proteomes" id="UP001213979">
    <property type="component" value="Unassembled WGS sequence"/>
</dbReference>
<gene>
    <name evidence="3" type="ORF">P9850_04595</name>
    <name evidence="2" type="ORF">PNH38_03480</name>
</gene>
<evidence type="ECO:0000313" key="4">
    <source>
        <dbReference type="Proteomes" id="UP001213979"/>
    </source>
</evidence>
<reference evidence="3 5" key="2">
    <citation type="submission" date="2023-03" db="EMBL/GenBank/DDBJ databases">
        <title>Bacillus Genome Sequencing.</title>
        <authorList>
            <person name="Dunlap C."/>
        </authorList>
    </citation>
    <scope>NUCLEOTIDE SEQUENCE [LARGE SCALE GENOMIC DNA]</scope>
    <source>
        <strain evidence="3 5">NRS-38</strain>
    </source>
</reference>
<dbReference type="EMBL" id="JARTLI010000004">
    <property type="protein sequence ID" value="MED5051153.1"/>
    <property type="molecule type" value="Genomic_DNA"/>
</dbReference>
<name>A0ABD5IS90_9BACL</name>
<reference evidence="2 4" key="1">
    <citation type="submission" date="2023-01" db="EMBL/GenBank/DDBJ databases">
        <title>Genome-based reclassification of Anoxybacillus geothermalis as a later heterotypic synonym of Anoxybacillus rupiensis.</title>
        <authorList>
            <person name="Inan Bektas K."/>
            <person name="Canakci S."/>
            <person name="Belduz A.A."/>
            <person name="Guler H.H."/>
        </authorList>
    </citation>
    <scope>NUCLEOTIDE SEQUENCE [LARGE SCALE GENOMIC DNA]</scope>
    <source>
        <strain evidence="2 4">DSM 17127</strain>
    </source>
</reference>
<evidence type="ECO:0000313" key="3">
    <source>
        <dbReference type="EMBL" id="MED5051153.1"/>
    </source>
</evidence>
<feature type="region of interest" description="Disordered" evidence="1">
    <location>
        <begin position="31"/>
        <end position="50"/>
    </location>
</feature>
<dbReference type="Proteomes" id="UP001339962">
    <property type="component" value="Unassembled WGS sequence"/>
</dbReference>
<evidence type="ECO:0000256" key="1">
    <source>
        <dbReference type="SAM" id="MobiDB-lite"/>
    </source>
</evidence>
<accession>A0ABD5IS90</accession>
<comment type="caution">
    <text evidence="3">The sequence shown here is derived from an EMBL/GenBank/DDBJ whole genome shotgun (WGS) entry which is preliminary data.</text>
</comment>
<dbReference type="AlphaFoldDB" id="A0ABD5IS90"/>
<evidence type="ECO:0000313" key="2">
    <source>
        <dbReference type="EMBL" id="MDE8562942.1"/>
    </source>
</evidence>
<evidence type="ECO:0000313" key="5">
    <source>
        <dbReference type="Proteomes" id="UP001339962"/>
    </source>
</evidence>